<evidence type="ECO:0000313" key="2">
    <source>
        <dbReference type="Proteomes" id="UP000821845"/>
    </source>
</evidence>
<keyword evidence="2" id="KW-1185">Reference proteome</keyword>
<dbReference type="EMBL" id="CM023481">
    <property type="protein sequence ID" value="KAH6947681.1"/>
    <property type="molecule type" value="Genomic_DNA"/>
</dbReference>
<proteinExistence type="predicted"/>
<comment type="caution">
    <text evidence="1">The sequence shown here is derived from an EMBL/GenBank/DDBJ whole genome shotgun (WGS) entry which is preliminary data.</text>
</comment>
<name>A0ACB7TN79_HYAAI</name>
<organism evidence="1 2">
    <name type="scientific">Hyalomma asiaticum</name>
    <name type="common">Tick</name>
    <dbReference type="NCBI Taxonomy" id="266040"/>
    <lineage>
        <taxon>Eukaryota</taxon>
        <taxon>Metazoa</taxon>
        <taxon>Ecdysozoa</taxon>
        <taxon>Arthropoda</taxon>
        <taxon>Chelicerata</taxon>
        <taxon>Arachnida</taxon>
        <taxon>Acari</taxon>
        <taxon>Parasitiformes</taxon>
        <taxon>Ixodida</taxon>
        <taxon>Ixodoidea</taxon>
        <taxon>Ixodidae</taxon>
        <taxon>Hyalomminae</taxon>
        <taxon>Hyalomma</taxon>
    </lineage>
</organism>
<dbReference type="Proteomes" id="UP000821845">
    <property type="component" value="Chromosome 1"/>
</dbReference>
<gene>
    <name evidence="1" type="ORF">HPB50_020722</name>
</gene>
<reference evidence="1" key="1">
    <citation type="submission" date="2020-05" db="EMBL/GenBank/DDBJ databases">
        <title>Large-scale comparative analyses of tick genomes elucidate their genetic diversity and vector capacities.</title>
        <authorList>
            <person name="Jia N."/>
            <person name="Wang J."/>
            <person name="Shi W."/>
            <person name="Du L."/>
            <person name="Sun Y."/>
            <person name="Zhan W."/>
            <person name="Jiang J."/>
            <person name="Wang Q."/>
            <person name="Zhang B."/>
            <person name="Ji P."/>
            <person name="Sakyi L.B."/>
            <person name="Cui X."/>
            <person name="Yuan T."/>
            <person name="Jiang B."/>
            <person name="Yang W."/>
            <person name="Lam T.T.-Y."/>
            <person name="Chang Q."/>
            <person name="Ding S."/>
            <person name="Wang X."/>
            <person name="Zhu J."/>
            <person name="Ruan X."/>
            <person name="Zhao L."/>
            <person name="Wei J."/>
            <person name="Que T."/>
            <person name="Du C."/>
            <person name="Cheng J."/>
            <person name="Dai P."/>
            <person name="Han X."/>
            <person name="Huang E."/>
            <person name="Gao Y."/>
            <person name="Liu J."/>
            <person name="Shao H."/>
            <person name="Ye R."/>
            <person name="Li L."/>
            <person name="Wei W."/>
            <person name="Wang X."/>
            <person name="Wang C."/>
            <person name="Yang T."/>
            <person name="Huo Q."/>
            <person name="Li W."/>
            <person name="Guo W."/>
            <person name="Chen H."/>
            <person name="Zhou L."/>
            <person name="Ni X."/>
            <person name="Tian J."/>
            <person name="Zhou Y."/>
            <person name="Sheng Y."/>
            <person name="Liu T."/>
            <person name="Pan Y."/>
            <person name="Xia L."/>
            <person name="Li J."/>
            <person name="Zhao F."/>
            <person name="Cao W."/>
        </authorList>
    </citation>
    <scope>NUCLEOTIDE SEQUENCE</scope>
    <source>
        <strain evidence="1">Hyas-2018</strain>
    </source>
</reference>
<protein>
    <submittedName>
        <fullName evidence="1">Uncharacterized protein</fullName>
    </submittedName>
</protein>
<evidence type="ECO:0000313" key="1">
    <source>
        <dbReference type="EMBL" id="KAH6947681.1"/>
    </source>
</evidence>
<accession>A0ACB7TN79</accession>
<sequence length="186" mass="20907">MESPVARTARLDRRKQTSPQSESTQRRRASDDRAEIRTVTVLSRHPRGRHSHAQHLIVRTEPHRTRSSRTEDKDTKKKKKKREEAFTYDFERAVERARSAARRNPDVLSLQNGLDYCKEEQSGGHGRTAHAQGPSPKRREKDARGARERGAPHVTRRAGGCLAVAYDDSVDLAALAPPCSATCSHP</sequence>